<organism evidence="2 3">
    <name type="scientific">Stagnihabitans tardus</name>
    <dbReference type="NCBI Taxonomy" id="2699202"/>
    <lineage>
        <taxon>Bacteria</taxon>
        <taxon>Pseudomonadati</taxon>
        <taxon>Pseudomonadota</taxon>
        <taxon>Alphaproteobacteria</taxon>
        <taxon>Rhodobacterales</taxon>
        <taxon>Paracoccaceae</taxon>
        <taxon>Stagnihabitans</taxon>
    </lineage>
</organism>
<reference evidence="2" key="1">
    <citation type="submission" date="2020-01" db="EMBL/GenBank/DDBJ databases">
        <authorList>
            <person name="Chen W.-M."/>
        </authorList>
    </citation>
    <scope>NUCLEOTIDE SEQUENCE</scope>
    <source>
        <strain evidence="2">CYK-10</strain>
    </source>
</reference>
<keyword evidence="1" id="KW-0732">Signal</keyword>
<dbReference type="AlphaFoldDB" id="A0AAE4YFZ1"/>
<evidence type="ECO:0000313" key="3">
    <source>
        <dbReference type="Proteomes" id="UP001193501"/>
    </source>
</evidence>
<dbReference type="Proteomes" id="UP001193501">
    <property type="component" value="Unassembled WGS sequence"/>
</dbReference>
<dbReference type="RefSeq" id="WP_168775795.1">
    <property type="nucleotide sequence ID" value="NZ_JAABNR010000015.1"/>
</dbReference>
<evidence type="ECO:0000256" key="1">
    <source>
        <dbReference type="SAM" id="SignalP"/>
    </source>
</evidence>
<feature type="signal peptide" evidence="1">
    <location>
        <begin position="1"/>
        <end position="17"/>
    </location>
</feature>
<sequence>MLRRIALCLLAPLPAMAQTATPWVHVIEPAFGQVVFMPAPTRFRIGDQQERDGFHILELAPEGESVAAWSQLMTLTANAGLATSATPEAFRDQFAAGFHKACPESFFAAPVELPPFKGASAQAAMILSCGSYEGQSETAAVIVLAAGDTIFTLQWAEHGQATPGPQQPDWATWEPRFGLLSQGRICPQVAGEEMPYPSCKP</sequence>
<proteinExistence type="predicted"/>
<accession>A0AAE4YFZ1</accession>
<feature type="chain" id="PRO_5042298106" evidence="1">
    <location>
        <begin position="18"/>
        <end position="201"/>
    </location>
</feature>
<keyword evidence="3" id="KW-1185">Reference proteome</keyword>
<protein>
    <submittedName>
        <fullName evidence="2">Uncharacterized protein</fullName>
    </submittedName>
</protein>
<evidence type="ECO:0000313" key="2">
    <source>
        <dbReference type="EMBL" id="NBZ88980.1"/>
    </source>
</evidence>
<name>A0AAE4YFZ1_9RHOB</name>
<comment type="caution">
    <text evidence="2">The sequence shown here is derived from an EMBL/GenBank/DDBJ whole genome shotgun (WGS) entry which is preliminary data.</text>
</comment>
<dbReference type="EMBL" id="JAABNR010000015">
    <property type="protein sequence ID" value="NBZ88980.1"/>
    <property type="molecule type" value="Genomic_DNA"/>
</dbReference>
<gene>
    <name evidence="2" type="ORF">GV832_15405</name>
</gene>